<evidence type="ECO:0000256" key="6">
    <source>
        <dbReference type="ARBA" id="ARBA00022912"/>
    </source>
</evidence>
<keyword evidence="5" id="KW-0378">Hydrolase</keyword>
<evidence type="ECO:0000256" key="10">
    <source>
        <dbReference type="ARBA" id="ARBA00051722"/>
    </source>
</evidence>
<evidence type="ECO:0000256" key="13">
    <source>
        <dbReference type="SAM" id="SignalP"/>
    </source>
</evidence>
<name>A0A6P7SRF1_9MOLL</name>
<evidence type="ECO:0000256" key="4">
    <source>
        <dbReference type="ARBA" id="ARBA00022729"/>
    </source>
</evidence>
<evidence type="ECO:0000313" key="17">
    <source>
        <dbReference type="Proteomes" id="UP000515154"/>
    </source>
</evidence>
<evidence type="ECO:0000313" key="18">
    <source>
        <dbReference type="RefSeq" id="XP_029640875.1"/>
    </source>
</evidence>
<evidence type="ECO:0000256" key="5">
    <source>
        <dbReference type="ARBA" id="ARBA00022801"/>
    </source>
</evidence>
<keyword evidence="8 12" id="KW-0472">Membrane</keyword>
<dbReference type="InterPro" id="IPR029021">
    <property type="entry name" value="Prot-tyrosine_phosphatase-like"/>
</dbReference>
<proteinExistence type="predicted"/>
<dbReference type="Pfam" id="PF00041">
    <property type="entry name" value="fn3"/>
    <property type="match status" value="5"/>
</dbReference>
<dbReference type="Gene3D" id="2.60.40.10">
    <property type="entry name" value="Immunoglobulins"/>
    <property type="match status" value="8"/>
</dbReference>
<evidence type="ECO:0000256" key="7">
    <source>
        <dbReference type="ARBA" id="ARBA00022989"/>
    </source>
</evidence>
<dbReference type="SUPFAM" id="SSF49265">
    <property type="entry name" value="Fibronectin type III"/>
    <property type="match status" value="5"/>
</dbReference>
<dbReference type="SMART" id="SM00194">
    <property type="entry name" value="PTPc"/>
    <property type="match status" value="1"/>
</dbReference>
<dbReference type="InterPro" id="IPR003595">
    <property type="entry name" value="Tyr_Pase_cat"/>
</dbReference>
<comment type="subcellular location">
    <subcellularLocation>
        <location evidence="1">Membrane</location>
        <topology evidence="1">Single-pass type I membrane protein</topology>
    </subcellularLocation>
</comment>
<keyword evidence="6" id="KW-0904">Protein phosphatase</keyword>
<comment type="catalytic activity">
    <reaction evidence="10">
        <text>O-phospho-L-tyrosyl-[protein] + H2O = L-tyrosyl-[protein] + phosphate</text>
        <dbReference type="Rhea" id="RHEA:10684"/>
        <dbReference type="Rhea" id="RHEA-COMP:10136"/>
        <dbReference type="Rhea" id="RHEA-COMP:20101"/>
        <dbReference type="ChEBI" id="CHEBI:15377"/>
        <dbReference type="ChEBI" id="CHEBI:43474"/>
        <dbReference type="ChEBI" id="CHEBI:46858"/>
        <dbReference type="ChEBI" id="CHEBI:61978"/>
        <dbReference type="EC" id="3.1.3.48"/>
    </reaction>
</comment>
<dbReference type="SMART" id="SM00404">
    <property type="entry name" value="PTPc_motif"/>
    <property type="match status" value="1"/>
</dbReference>
<dbReference type="GO" id="GO:0016020">
    <property type="term" value="C:membrane"/>
    <property type="evidence" value="ECO:0007669"/>
    <property type="project" value="UniProtKB-SubCell"/>
</dbReference>
<evidence type="ECO:0000256" key="11">
    <source>
        <dbReference type="SAM" id="MobiDB-lite"/>
    </source>
</evidence>
<accession>A0A6P7SRF1</accession>
<protein>
    <recommendedName>
        <fullName evidence="2">protein-tyrosine-phosphatase</fullName>
        <ecNumber evidence="2">3.1.3.48</ecNumber>
    </recommendedName>
</protein>
<reference evidence="18" key="1">
    <citation type="submission" date="2025-08" db="UniProtKB">
        <authorList>
            <consortium name="RefSeq"/>
        </authorList>
    </citation>
    <scope>IDENTIFICATION</scope>
</reference>
<dbReference type="SUPFAM" id="SSF52799">
    <property type="entry name" value="(Phosphotyrosine protein) phosphatases II"/>
    <property type="match status" value="1"/>
</dbReference>
<dbReference type="PROSITE" id="PS50853">
    <property type="entry name" value="FN3"/>
    <property type="match status" value="5"/>
</dbReference>
<feature type="region of interest" description="Disordered" evidence="11">
    <location>
        <begin position="26"/>
        <end position="65"/>
    </location>
</feature>
<dbReference type="InterPro" id="IPR036116">
    <property type="entry name" value="FN3_sf"/>
</dbReference>
<evidence type="ECO:0000259" key="14">
    <source>
        <dbReference type="PROSITE" id="PS50055"/>
    </source>
</evidence>
<dbReference type="EC" id="3.1.3.48" evidence="2"/>
<dbReference type="PROSITE" id="PS50056">
    <property type="entry name" value="TYR_PHOSPHATASE_2"/>
    <property type="match status" value="1"/>
</dbReference>
<dbReference type="InterPro" id="IPR013783">
    <property type="entry name" value="Ig-like_fold"/>
</dbReference>
<feature type="signal peptide" evidence="13">
    <location>
        <begin position="1"/>
        <end position="24"/>
    </location>
</feature>
<dbReference type="Gene3D" id="3.90.190.10">
    <property type="entry name" value="Protein tyrosine phosphatase superfamily"/>
    <property type="match status" value="1"/>
</dbReference>
<dbReference type="Proteomes" id="UP000515154">
    <property type="component" value="Linkage group LG9"/>
</dbReference>
<feature type="domain" description="Fibronectin type-III" evidence="16">
    <location>
        <begin position="822"/>
        <end position="923"/>
    </location>
</feature>
<dbReference type="PANTHER" id="PTHR46957">
    <property type="entry name" value="CYTOKINE RECEPTOR"/>
    <property type="match status" value="1"/>
</dbReference>
<dbReference type="PROSITE" id="PS50055">
    <property type="entry name" value="TYR_PHOSPHATASE_PTP"/>
    <property type="match status" value="1"/>
</dbReference>
<dbReference type="KEGG" id="osn:115215724"/>
<dbReference type="FunFam" id="3.90.190.10:FF:000009">
    <property type="entry name" value="Receptor-type tyrosine-protein phosphatase beta"/>
    <property type="match status" value="1"/>
</dbReference>
<evidence type="ECO:0000256" key="1">
    <source>
        <dbReference type="ARBA" id="ARBA00004479"/>
    </source>
</evidence>
<dbReference type="PRINTS" id="PR00700">
    <property type="entry name" value="PRTYPHPHTASE"/>
</dbReference>
<feature type="domain" description="Tyrosine-protein phosphatase" evidence="14">
    <location>
        <begin position="1260"/>
        <end position="1516"/>
    </location>
</feature>
<evidence type="ECO:0000259" key="15">
    <source>
        <dbReference type="PROSITE" id="PS50056"/>
    </source>
</evidence>
<evidence type="ECO:0000256" key="12">
    <source>
        <dbReference type="SAM" id="Phobius"/>
    </source>
</evidence>
<dbReference type="CDD" id="cd00063">
    <property type="entry name" value="FN3"/>
    <property type="match status" value="6"/>
</dbReference>
<organism evidence="17 18">
    <name type="scientific">Octopus sinensis</name>
    <name type="common">East Asian common octopus</name>
    <dbReference type="NCBI Taxonomy" id="2607531"/>
    <lineage>
        <taxon>Eukaryota</taxon>
        <taxon>Metazoa</taxon>
        <taxon>Spiralia</taxon>
        <taxon>Lophotrochozoa</taxon>
        <taxon>Mollusca</taxon>
        <taxon>Cephalopoda</taxon>
        <taxon>Coleoidea</taxon>
        <taxon>Octopodiformes</taxon>
        <taxon>Octopoda</taxon>
        <taxon>Incirrata</taxon>
        <taxon>Octopodidae</taxon>
        <taxon>Octopus</taxon>
    </lineage>
</organism>
<evidence type="ECO:0000256" key="8">
    <source>
        <dbReference type="ARBA" id="ARBA00023136"/>
    </source>
</evidence>
<dbReference type="InterPro" id="IPR050713">
    <property type="entry name" value="RTP_Phos/Ushers"/>
</dbReference>
<gene>
    <name evidence="18" type="primary">LOC115215724</name>
</gene>
<feature type="domain" description="Fibronectin type-III" evidence="16">
    <location>
        <begin position="326"/>
        <end position="419"/>
    </location>
</feature>
<dbReference type="Pfam" id="PF00102">
    <property type="entry name" value="Y_phosphatase"/>
    <property type="match status" value="1"/>
</dbReference>
<dbReference type="InterPro" id="IPR016130">
    <property type="entry name" value="Tyr_Pase_AS"/>
</dbReference>
<evidence type="ECO:0000256" key="9">
    <source>
        <dbReference type="ARBA" id="ARBA00023180"/>
    </source>
</evidence>
<dbReference type="PANTHER" id="PTHR46957:SF3">
    <property type="entry name" value="CYTOKINE RECEPTOR"/>
    <property type="match status" value="1"/>
</dbReference>
<dbReference type="GO" id="GO:0004725">
    <property type="term" value="F:protein tyrosine phosphatase activity"/>
    <property type="evidence" value="ECO:0007669"/>
    <property type="project" value="UniProtKB-EC"/>
</dbReference>
<feature type="domain" description="Tyrosine specific protein phosphatases" evidence="15">
    <location>
        <begin position="1435"/>
        <end position="1507"/>
    </location>
</feature>
<feature type="compositionally biased region" description="Polar residues" evidence="11">
    <location>
        <begin position="49"/>
        <end position="65"/>
    </location>
</feature>
<evidence type="ECO:0000256" key="3">
    <source>
        <dbReference type="ARBA" id="ARBA00022692"/>
    </source>
</evidence>
<keyword evidence="4 13" id="KW-0732">Signal</keyword>
<feature type="domain" description="Fibronectin type-III" evidence="16">
    <location>
        <begin position="639"/>
        <end position="728"/>
    </location>
</feature>
<keyword evidence="3 12" id="KW-0812">Transmembrane</keyword>
<feature type="transmembrane region" description="Helical" evidence="12">
    <location>
        <begin position="1175"/>
        <end position="1198"/>
    </location>
</feature>
<evidence type="ECO:0000256" key="2">
    <source>
        <dbReference type="ARBA" id="ARBA00013064"/>
    </source>
</evidence>
<evidence type="ECO:0000259" key="16">
    <source>
        <dbReference type="PROSITE" id="PS50853"/>
    </source>
</evidence>
<dbReference type="RefSeq" id="XP_029640875.1">
    <property type="nucleotide sequence ID" value="XM_029785015.2"/>
</dbReference>
<feature type="domain" description="Fibronectin type-III" evidence="16">
    <location>
        <begin position="547"/>
        <end position="638"/>
    </location>
</feature>
<dbReference type="InterPro" id="IPR000242">
    <property type="entry name" value="PTP_cat"/>
</dbReference>
<keyword evidence="17" id="KW-1185">Reference proteome</keyword>
<feature type="chain" id="PRO_5028234692" description="protein-tyrosine-phosphatase" evidence="13">
    <location>
        <begin position="25"/>
        <end position="1535"/>
    </location>
</feature>
<keyword evidence="9" id="KW-0325">Glycoprotein</keyword>
<dbReference type="PROSITE" id="PS00383">
    <property type="entry name" value="TYR_PHOSPHATASE_1"/>
    <property type="match status" value="1"/>
</dbReference>
<keyword evidence="7 12" id="KW-1133">Transmembrane helix</keyword>
<sequence>MEVKPIMICFGLIYLGVLLPKSLSEGKQDQPTETANMLSSAEPMEQDDNALNSQSKTNVMQKTESSQITDINTEFLSNMIVPTTLNKDPLIGETMNEEAINKERSFTKATSSLEENNIYINDMSITKENQGLLSSENQNQFTNNFSSVQPSTTKAVERRPFALHVTNATETSISVSWNVTENIKQFMVSIDCCNQKYKDFIVNTTSTTITNLTCSGCCYDIAVKSLYGNNKSSQPISTTNYTVPRMPKVEVIEKPTSVVIKIFQMDQDCESLKNDQKWEVTQSKDSESCVIEKANLKIRFNYNLTIWREVDVWKSKKELITIYLKEPNAVSGLSHIVNQGDIHIYWQKPKNSKVNSYQITVTIENPYIYNCTNTTTNMTYYIINDFLPGTKYTVDVFAINYIGTSTKSSLSFTTPSKVPGVVNITISEATAFNVTISLSHPETFMGDILGYFIEIYKGQKMPTDKKPLKIYHIKCYNCSQANASRPDSCPCSQPCNNMQEKTLHSLGEHFSLNSLTPATSYLISAQAYTSAGCGNISEKIFMTNESTPSKVQNLVINITETEAYMEWQEPKHPNGKIQYYLLYLYHNDSLSVLGNSTEKNFVFENLEPYQNYTVSIVAMNSLPGEKYTRKFKTKIGAPSKVQNLVINITETEAYMEWQEPKHPNGKIQYYLLYLYHNDLLSILGNSTEKNFVFENLEPYQHYTVSIVAMNSLTGENCTRKFKTKIGAPEPVNITLVNRTSKSITIKWKSLHPNGPIKKYIVSWKTVKESTPRSMNTTKKNTYTITDLEPCRDYKIKVEICNTKYCKDSKLFRAQTKIGVPHPARNVNAKAESATSIRVSWEEPMQYTGPTTYIIQGQCLKSSRILKTFLGPFTVSGFNNTSFLVKDLAEYWPYVFEITTSTEAGNGSTVTTSRTLTEESTPGPVKSLDIYVNYSCYIALLVTWKKPLPEDENGIITKYEITYWADNDDKKKICVNATLFSTMMIALGEHSYTIQIRAETSKGLGDTRNKTVYVKPQIPVVPDNVFVTRSNEEVEDSSRQIAINLPSKFFRDFTFGRPVQWGLVIALSEAVNESDQEHSQLYPRELKEWKEVYDKETAYSYRPTPTDWKPPSILSNDMNTIYILGAEEDCEDTKIYCNGYLKPDRYYRVKAFMCTKGGCSATKYSARMHTDKDRTAIYITVPVLLVAATVAMNIVFIMWHKKLYCFKKKQIPTVSSLVDANQNGKVNHSFMMKNSEYSRPIMLAHFHSKVEMMKRDSNLQFCEEFKLLKSLSPVQPHVAAELQVNRTKNRYTNILAYDHSRVKLLPMDDDEGSDYINANYIPGYSLHREYIASQGPLPSTKDDFWRMIWEQNVSIIVMVTLPVERGRVKCEVYWPKKSEPVYFGDLVVQLKSESNLSDYVIRIMDVNMGETTKEVKQFHFLKWPDFGCPQNTSLLINFVQTIRTHMPYTDTGPTLVHCSAGVGRTGTFIVIDRLLQHIQCHHEVDIFGLILELRKHRPNMVQTEDQYVFIYQCIADHLKQMEKIENEGIYMNETGM</sequence>
<feature type="domain" description="Fibronectin type-III" evidence="16">
    <location>
        <begin position="729"/>
        <end position="818"/>
    </location>
</feature>
<dbReference type="InterPro" id="IPR000387">
    <property type="entry name" value="Tyr_Pase_dom"/>
</dbReference>
<dbReference type="InterPro" id="IPR003961">
    <property type="entry name" value="FN3_dom"/>
</dbReference>
<dbReference type="SMART" id="SM00060">
    <property type="entry name" value="FN3"/>
    <property type="match status" value="8"/>
</dbReference>